<evidence type="ECO:0000256" key="8">
    <source>
        <dbReference type="ARBA" id="ARBA00022759"/>
    </source>
</evidence>
<dbReference type="InterPro" id="IPR039537">
    <property type="entry name" value="Retrotran_Ty1/copia-like"/>
</dbReference>
<evidence type="ECO:0000256" key="1">
    <source>
        <dbReference type="ARBA" id="ARBA00002180"/>
    </source>
</evidence>
<gene>
    <name evidence="19" type="ORF">LAZ67_X003057</name>
</gene>
<keyword evidence="5" id="KW-0479">Metal-binding</keyword>
<evidence type="ECO:0000256" key="7">
    <source>
        <dbReference type="ARBA" id="ARBA00022750"/>
    </source>
</evidence>
<dbReference type="SUPFAM" id="SSF53098">
    <property type="entry name" value="Ribonuclease H-like"/>
    <property type="match status" value="1"/>
</dbReference>
<evidence type="ECO:0000256" key="15">
    <source>
        <dbReference type="ARBA" id="ARBA00023113"/>
    </source>
</evidence>
<evidence type="ECO:0000256" key="6">
    <source>
        <dbReference type="ARBA" id="ARBA00022741"/>
    </source>
</evidence>
<keyword evidence="11" id="KW-0460">Magnesium</keyword>
<keyword evidence="14" id="KW-0239">DNA-directed DNA polymerase</keyword>
<dbReference type="InterPro" id="IPR057670">
    <property type="entry name" value="SH3_retrovirus"/>
</dbReference>
<dbReference type="Proteomes" id="UP001235939">
    <property type="component" value="Chromosome X"/>
</dbReference>
<proteinExistence type="predicted"/>
<dbReference type="CDD" id="cd09272">
    <property type="entry name" value="RNase_HI_RT_Ty1"/>
    <property type="match status" value="1"/>
</dbReference>
<evidence type="ECO:0000256" key="14">
    <source>
        <dbReference type="ARBA" id="ARBA00022932"/>
    </source>
</evidence>
<protein>
    <recommendedName>
        <fullName evidence="18">Integrase catalytic domain-containing protein</fullName>
    </recommendedName>
</protein>
<keyword evidence="8" id="KW-0255">Endonuclease</keyword>
<keyword evidence="3" id="KW-0645">Protease</keyword>
<dbReference type="InterPro" id="IPR013103">
    <property type="entry name" value="RVT_2"/>
</dbReference>
<keyword evidence="17" id="KW-0511">Multifunctional enzyme</keyword>
<keyword evidence="10" id="KW-0067">ATP-binding</keyword>
<dbReference type="InterPro" id="IPR036397">
    <property type="entry name" value="RNaseH_sf"/>
</dbReference>
<keyword evidence="12" id="KW-0229">DNA integration</keyword>
<accession>A0ABY6LTV0</accession>
<name>A0ABY6LTV0_9ARAC</name>
<dbReference type="SUPFAM" id="SSF56672">
    <property type="entry name" value="DNA/RNA polymerases"/>
    <property type="match status" value="1"/>
</dbReference>
<evidence type="ECO:0000259" key="18">
    <source>
        <dbReference type="PROSITE" id="PS50994"/>
    </source>
</evidence>
<keyword evidence="13" id="KW-0695">RNA-directed DNA polymerase</keyword>
<evidence type="ECO:0000256" key="13">
    <source>
        <dbReference type="ARBA" id="ARBA00022918"/>
    </source>
</evidence>
<keyword evidence="14" id="KW-0548">Nucleotidyltransferase</keyword>
<evidence type="ECO:0000256" key="17">
    <source>
        <dbReference type="ARBA" id="ARBA00023268"/>
    </source>
</evidence>
<keyword evidence="7" id="KW-0064">Aspartyl protease</keyword>
<reference evidence="19 20" key="1">
    <citation type="submission" date="2022-03" db="EMBL/GenBank/DDBJ databases">
        <title>A chromosomal length assembly of Cordylochernes scorpioides.</title>
        <authorList>
            <person name="Zeh D."/>
            <person name="Zeh J."/>
        </authorList>
    </citation>
    <scope>NUCLEOTIDE SEQUENCE [LARGE SCALE GENOMIC DNA]</scope>
    <source>
        <strain evidence="19">IN4F17</strain>
        <tissue evidence="19">Whole Body</tissue>
    </source>
</reference>
<evidence type="ECO:0000256" key="9">
    <source>
        <dbReference type="ARBA" id="ARBA00022801"/>
    </source>
</evidence>
<dbReference type="InterPro" id="IPR054722">
    <property type="entry name" value="PolX-like_BBD"/>
</dbReference>
<dbReference type="PROSITE" id="PS50994">
    <property type="entry name" value="INTEGRASE"/>
    <property type="match status" value="1"/>
</dbReference>
<keyword evidence="15" id="KW-0917">Virion maturation</keyword>
<evidence type="ECO:0000256" key="3">
    <source>
        <dbReference type="ARBA" id="ARBA00022670"/>
    </source>
</evidence>
<dbReference type="PANTHER" id="PTHR42648">
    <property type="entry name" value="TRANSPOSASE, PUTATIVE-RELATED"/>
    <property type="match status" value="1"/>
</dbReference>
<evidence type="ECO:0000313" key="20">
    <source>
        <dbReference type="Proteomes" id="UP001235939"/>
    </source>
</evidence>
<dbReference type="PANTHER" id="PTHR42648:SF11">
    <property type="entry name" value="TRANSPOSON TY4-P GAG-POL POLYPROTEIN"/>
    <property type="match status" value="1"/>
</dbReference>
<keyword evidence="2" id="KW-1188">Viral release from host cell</keyword>
<keyword evidence="4" id="KW-0540">Nuclease</keyword>
<dbReference type="InterPro" id="IPR012337">
    <property type="entry name" value="RNaseH-like_sf"/>
</dbReference>
<evidence type="ECO:0000313" key="19">
    <source>
        <dbReference type="EMBL" id="UYV84671.1"/>
    </source>
</evidence>
<sequence length="1175" mass="135635">MLAALSCTIPDNSWVIDSGATHHVCNKREWFTNFQGITSDPILTASGTTRGCGDIKFKAYVGKHHADLKLCNVLYVPNVRRNLLSVSSMENKGKIVNFANRRAQVFDSENRIVAIAHDENGLYVMKEPHKPIRNIRSKRPLELVHTDICGPMRVRSIGGSAYFLTFIDDYSRKITLFCLKHKNEVLKHLDLYLARAERETGHKLKVLRSDNGLQYCNHEFKTKLEQLGIKHELTNTYSPPMNGVAERANRVLLDVTRSCLHSAELPQRFWAEAVNTAAYIRNKCYNSALGDKVPDELWSSRKPSVRHLKAFGCLAYSHIPTERRKKLDSRANRCILVGYSSQTKGYRLWCPETQHVIQTKHVKFDESKIGLKWTKVEDEPEGYNHIWIEPDSQLEGDIDLKPEAKRERNDDTSDQDLVGVNNDDIVQTRPKIIVRNPYGRAGKPKVELHFLDIIEPTTFEQAINSKEAPYWRRAMKDELRSLEDRNTWTLSDLPLGKRPISSRWVFKIKTNSKGDVKRFKARLVTRGFSQKRNVDLLRHIHHPPDGSNDEKCEGKVLKLNRPIYGLRQSGLEWYCTLDKALEDIGFRRLAACNCLYTFENKAVIAVYVDDLALFAESEDILTNIEEKNREKFKIKNLGPIKYFLGVEISYPDKNTIILSQGKYTMSILERFNMMECRGVSTPLDNSIPITKKDCPTNDKEKDEMKHVPYRELIRSLLYLANSSRPDMTFAVTKLAQFCSNPSERHWQTAKHILRYLQATKNVSLIYKIGSDNILAFSDLDWTNDIDDRRSTSGSAVTINGCLVSWRSKKQNCVSLSTMESEYIALAQTTKEILWIAQILENLKRLTNASRPITIFCDSRATIEFSKNNIENNRSKHSDRRYHYIREKVNSGDIHVNYISTNDNLADIFTKGLKKTAHQNAWWIKGERYVPLAVPMIWREPKDHSSDCYFCLTKTTGITSKSRHTVEYPDLPSAMIPVPHSDILPVPQPPENVIFSDDDSDRREQQWDDTNLKQSELLGSRLKGWNLLHKGTKVCFLRKRQDEFQDFFSQENDLVYCNDVVSLMEALGHDHDTEEWRLFIDSSKISMKAVLLHNGNKFPSVPIAHAFNMKETYENMKLLLKKIEYERYGWKICSDLKVVALLRGLQLGYTKFCCFLCEWDSRDRERHYIKKNLAKP</sequence>
<dbReference type="EMBL" id="CP092886">
    <property type="protein sequence ID" value="UYV84671.1"/>
    <property type="molecule type" value="Genomic_DNA"/>
</dbReference>
<evidence type="ECO:0000256" key="11">
    <source>
        <dbReference type="ARBA" id="ARBA00022842"/>
    </source>
</evidence>
<evidence type="ECO:0000256" key="2">
    <source>
        <dbReference type="ARBA" id="ARBA00022612"/>
    </source>
</evidence>
<dbReference type="Pfam" id="PF22936">
    <property type="entry name" value="Pol_BBD"/>
    <property type="match status" value="1"/>
</dbReference>
<dbReference type="Gene3D" id="3.30.420.10">
    <property type="entry name" value="Ribonuclease H-like superfamily/Ribonuclease H"/>
    <property type="match status" value="1"/>
</dbReference>
<evidence type="ECO:0000256" key="16">
    <source>
        <dbReference type="ARBA" id="ARBA00023172"/>
    </source>
</evidence>
<keyword evidence="6" id="KW-0547">Nucleotide-binding</keyword>
<dbReference type="Pfam" id="PF25597">
    <property type="entry name" value="SH3_retrovirus"/>
    <property type="match status" value="1"/>
</dbReference>
<keyword evidence="16" id="KW-0233">DNA recombination</keyword>
<comment type="function">
    <text evidence="1">The aspartyl protease (PR) mediates the proteolytic cleavages of the Gag and Gag-Pol polyproteins after assembly of the VLP.</text>
</comment>
<dbReference type="InterPro" id="IPR001584">
    <property type="entry name" value="Integrase_cat-core"/>
</dbReference>
<feature type="domain" description="Integrase catalytic" evidence="18">
    <location>
        <begin position="136"/>
        <end position="302"/>
    </location>
</feature>
<keyword evidence="14" id="KW-0808">Transferase</keyword>
<keyword evidence="9" id="KW-0378">Hydrolase</keyword>
<keyword evidence="20" id="KW-1185">Reference proteome</keyword>
<dbReference type="InterPro" id="IPR043502">
    <property type="entry name" value="DNA/RNA_pol_sf"/>
</dbReference>
<evidence type="ECO:0000256" key="10">
    <source>
        <dbReference type="ARBA" id="ARBA00022840"/>
    </source>
</evidence>
<evidence type="ECO:0000256" key="5">
    <source>
        <dbReference type="ARBA" id="ARBA00022723"/>
    </source>
</evidence>
<evidence type="ECO:0000256" key="12">
    <source>
        <dbReference type="ARBA" id="ARBA00022908"/>
    </source>
</evidence>
<dbReference type="Pfam" id="PF07727">
    <property type="entry name" value="RVT_2"/>
    <property type="match status" value="2"/>
</dbReference>
<organism evidence="19 20">
    <name type="scientific">Cordylochernes scorpioides</name>
    <dbReference type="NCBI Taxonomy" id="51811"/>
    <lineage>
        <taxon>Eukaryota</taxon>
        <taxon>Metazoa</taxon>
        <taxon>Ecdysozoa</taxon>
        <taxon>Arthropoda</taxon>
        <taxon>Chelicerata</taxon>
        <taxon>Arachnida</taxon>
        <taxon>Pseudoscorpiones</taxon>
        <taxon>Cheliferoidea</taxon>
        <taxon>Chernetidae</taxon>
        <taxon>Cordylochernes</taxon>
    </lineage>
</organism>
<dbReference type="Pfam" id="PF00665">
    <property type="entry name" value="rve"/>
    <property type="match status" value="1"/>
</dbReference>
<evidence type="ECO:0000256" key="4">
    <source>
        <dbReference type="ARBA" id="ARBA00022722"/>
    </source>
</evidence>